<feature type="signal peptide" evidence="1">
    <location>
        <begin position="1"/>
        <end position="24"/>
    </location>
</feature>
<feature type="chain" id="PRO_5039002066" description="Surface layer protein A domain-containing protein" evidence="1">
    <location>
        <begin position="25"/>
        <end position="346"/>
    </location>
</feature>
<dbReference type="AlphaFoldDB" id="A0A0F3RUN4"/>
<accession>A0A0F3RUN4</accession>
<proteinExistence type="predicted"/>
<keyword evidence="1" id="KW-0732">Signal</keyword>
<evidence type="ECO:0000313" key="2">
    <source>
        <dbReference type="EMBL" id="KJW13711.1"/>
    </source>
</evidence>
<evidence type="ECO:0000313" key="3">
    <source>
        <dbReference type="Proteomes" id="UP000033491"/>
    </source>
</evidence>
<name>A0A0F3RUN4_9LACO</name>
<evidence type="ECO:0008006" key="4">
    <source>
        <dbReference type="Google" id="ProtNLM"/>
    </source>
</evidence>
<evidence type="ECO:0000256" key="1">
    <source>
        <dbReference type="SAM" id="SignalP"/>
    </source>
</evidence>
<organism evidence="2 3">
    <name type="scientific">Levilactobacillus spicheri</name>
    <dbReference type="NCBI Taxonomy" id="216463"/>
    <lineage>
        <taxon>Bacteria</taxon>
        <taxon>Bacillati</taxon>
        <taxon>Bacillota</taxon>
        <taxon>Bacilli</taxon>
        <taxon>Lactobacillales</taxon>
        <taxon>Lactobacillaceae</taxon>
        <taxon>Levilactobacillus</taxon>
    </lineage>
</organism>
<dbReference type="OrthoDB" id="2269002at2"/>
<dbReference type="EMBL" id="JZCR01000004">
    <property type="protein sequence ID" value="KJW13711.1"/>
    <property type="molecule type" value="Genomic_DNA"/>
</dbReference>
<dbReference type="RefSeq" id="WP_045806424.1">
    <property type="nucleotide sequence ID" value="NZ_JZCR01000004.1"/>
</dbReference>
<gene>
    <name evidence="2" type="ORF">VC81_01665</name>
</gene>
<comment type="caution">
    <text evidence="2">The sequence shown here is derived from an EMBL/GenBank/DDBJ whole genome shotgun (WGS) entry which is preliminary data.</text>
</comment>
<dbReference type="PATRIC" id="fig|216463.3.peg.2129"/>
<protein>
    <recommendedName>
        <fullName evidence="4">Surface layer protein A domain-containing protein</fullName>
    </recommendedName>
</protein>
<sequence length="346" mass="38085">MKKLTGKYAVALMLLGAVAGVGVATETTTASAMSSSTKKTLTRLQTKENKTTKTSKKIDSELDKVGVKNLNALMQNSTDNKLPDSLNAALSTYKLSRATRVSVGGKKSVTLPKGSVVRGNTYTLNPKFPSHFAINVENLSKKNQGYVFKTLGSTNQLVNFTLDASNKTKTNTYTKNTAFSYKGVQNLPNLNSKNLQSYYDSDRANNPFITVTADNYLNYYTNYKSGNNINYSKYSQSVKIKKLSRGTKNYTYYLAKPLKGFGTKKVKVGKSYQYKLTVSLGHVFRSYDNHNLDPGAYRITVKVGSKSFYVDLGNIAETYIGHAKGDKYATNAVSTADAQKYIQGLQ</sequence>
<reference evidence="2 3" key="1">
    <citation type="submission" date="2015-03" db="EMBL/GenBank/DDBJ databases">
        <authorList>
            <person name="Zheng J."/>
            <person name="Ganezle M."/>
        </authorList>
    </citation>
    <scope>NUCLEOTIDE SEQUENCE [LARGE SCALE GENOMIC DNA]</scope>
    <source>
        <strain evidence="2 3">LP38</strain>
    </source>
</reference>
<dbReference type="Proteomes" id="UP000033491">
    <property type="component" value="Unassembled WGS sequence"/>
</dbReference>